<dbReference type="Gene3D" id="3.40.630.40">
    <property type="entry name" value="Zn-dependent exopeptidases"/>
    <property type="match status" value="1"/>
</dbReference>
<dbReference type="GO" id="GO:0016787">
    <property type="term" value="F:hydrolase activity"/>
    <property type="evidence" value="ECO:0007669"/>
    <property type="project" value="UniProtKB-KW"/>
</dbReference>
<evidence type="ECO:0000313" key="2">
    <source>
        <dbReference type="Proteomes" id="UP000319209"/>
    </source>
</evidence>
<dbReference type="OrthoDB" id="1404271at2"/>
<keyword evidence="1" id="KW-0378">Hydrolase</keyword>
<dbReference type="RefSeq" id="WP_143381774.1">
    <property type="nucleotide sequence ID" value="NZ_CP041637.1"/>
</dbReference>
<dbReference type="KEGG" id="fop:FNB79_13290"/>
<accession>A0A516GTP6</accession>
<evidence type="ECO:0000313" key="1">
    <source>
        <dbReference type="EMBL" id="QDO94899.1"/>
    </source>
</evidence>
<organism evidence="1 2">
    <name type="scientific">Formosa sediminum</name>
    <dbReference type="NCBI Taxonomy" id="2594004"/>
    <lineage>
        <taxon>Bacteria</taxon>
        <taxon>Pseudomonadati</taxon>
        <taxon>Bacteroidota</taxon>
        <taxon>Flavobacteriia</taxon>
        <taxon>Flavobacteriales</taxon>
        <taxon>Flavobacteriaceae</taxon>
        <taxon>Formosa</taxon>
    </lineage>
</organism>
<proteinExistence type="predicted"/>
<gene>
    <name evidence="1" type="ORF">FNB79_13290</name>
</gene>
<reference evidence="1 2" key="1">
    <citation type="submission" date="2019-07" db="EMBL/GenBank/DDBJ databases">
        <title>Genome sequencing for Formosa sp. PS13.</title>
        <authorList>
            <person name="Park S.-J."/>
        </authorList>
    </citation>
    <scope>NUCLEOTIDE SEQUENCE [LARGE SCALE GENOMIC DNA]</scope>
    <source>
        <strain evidence="1 2">PS13</strain>
    </source>
</reference>
<protein>
    <submittedName>
        <fullName evidence="1">N-formylglutamate amidohydrolase</fullName>
    </submittedName>
</protein>
<name>A0A516GTP6_9FLAO</name>
<keyword evidence="2" id="KW-1185">Reference proteome</keyword>
<dbReference type="SUPFAM" id="SSF53187">
    <property type="entry name" value="Zn-dependent exopeptidases"/>
    <property type="match status" value="1"/>
</dbReference>
<dbReference type="Proteomes" id="UP000319209">
    <property type="component" value="Chromosome"/>
</dbReference>
<dbReference type="AlphaFoldDB" id="A0A516GTP6"/>
<dbReference type="EMBL" id="CP041637">
    <property type="protein sequence ID" value="QDO94899.1"/>
    <property type="molecule type" value="Genomic_DNA"/>
</dbReference>
<sequence>MKINKTKSVTAYGMTFLKKVFQTKSVVLCLLTTTVFFQIQCSSKKTTLDKDESLVVKDIFDPSWLEATEGNMPLVISVPHGGLISPTEIPDRTCGTKEKDDNTNFLAYEISDAFEKQGKKPFLIVSQIARAKIDLNRDMDVATCENPMMYSTWKQYHKYIEAAISKAIEQYGYALYIDLHGQSHPVKRLELGYMLRKSDLESNSVSATAINAKSSLQNLLNMTGNQTLKDLLIGEHALGTFFESNGYPAVPSLQDPYPKSDEAYFSGGYNTRRYTSSDYPKVFGLQIEANYKVRASEANRKQFSEAFVTSITDYLDVLQPLIK</sequence>